<comment type="caution">
    <text evidence="3">The sequence shown here is derived from an EMBL/GenBank/DDBJ whole genome shotgun (WGS) entry which is preliminary data.</text>
</comment>
<sequence length="431" mass="46169">MNKKRIILASTLAVLVAPTVLGNISNNATTPVQAATTTTANTIKNPIGTVDYGGAYTVDANGKQTSLFLSGKSSWKLGKSVLINGQRYYEVATNNYISSEHITLTDGMPVVNPTMVKPAVDNQIGTLGYAVKLVDAQGNPTGRTLPAGSSWKLGGMYNIGMNTYYQVGNNEYALETGIKTSIPATSNNQNSNNTNTNTNVSGQIGTVTYPAQVVDETGHLAGVTLPVGSSWKLGKTIGIGMNSYYQVATNEYVPVKNIQIKGTSNSVGQSTPINTTINLYSASYILDDNGNNTGKTLPAGSSWHTDQKKTMNHYIYYRVATNQWVTNGGYEGSSNSIFSNGPIVITLNKDITLYDTSTNSLTRTLPKGSSWRVNRSVQNSKGQYFVQVSTNEWLPFNDGSIQDYAGGNTFVSGLKYAAALEPTFATDVTIK</sequence>
<name>A0A9D1ZQS5_9LACO</name>
<dbReference type="Pfam" id="PF03217">
    <property type="entry name" value="SlpA"/>
    <property type="match status" value="4"/>
</dbReference>
<evidence type="ECO:0000313" key="4">
    <source>
        <dbReference type="Proteomes" id="UP000824013"/>
    </source>
</evidence>
<dbReference type="Proteomes" id="UP000824013">
    <property type="component" value="Unassembled WGS sequence"/>
</dbReference>
<proteinExistence type="predicted"/>
<evidence type="ECO:0000259" key="2">
    <source>
        <dbReference type="Pfam" id="PF03217"/>
    </source>
</evidence>
<feature type="domain" description="S-layer protein C-terminal" evidence="2">
    <location>
        <begin position="198"/>
        <end position="254"/>
    </location>
</feature>
<organism evidence="3 4">
    <name type="scientific">Candidatus Companilactobacillus pullicola</name>
    <dbReference type="NCBI Taxonomy" id="2838523"/>
    <lineage>
        <taxon>Bacteria</taxon>
        <taxon>Bacillati</taxon>
        <taxon>Bacillota</taxon>
        <taxon>Bacilli</taxon>
        <taxon>Lactobacillales</taxon>
        <taxon>Lactobacillaceae</taxon>
        <taxon>Companilactobacillus</taxon>
    </lineage>
</organism>
<feature type="chain" id="PRO_5039015933" evidence="1">
    <location>
        <begin position="23"/>
        <end position="431"/>
    </location>
</feature>
<dbReference type="EMBL" id="DXCM01000099">
    <property type="protein sequence ID" value="HIY94013.1"/>
    <property type="molecule type" value="Genomic_DNA"/>
</dbReference>
<keyword evidence="1" id="KW-0732">Signal</keyword>
<feature type="domain" description="S-layer protein C-terminal" evidence="2">
    <location>
        <begin position="55"/>
        <end position="97"/>
    </location>
</feature>
<accession>A0A9D1ZQS5</accession>
<feature type="domain" description="S-layer protein C-terminal" evidence="2">
    <location>
        <begin position="276"/>
        <end position="325"/>
    </location>
</feature>
<dbReference type="AlphaFoldDB" id="A0A9D1ZQS5"/>
<feature type="signal peptide" evidence="1">
    <location>
        <begin position="1"/>
        <end position="22"/>
    </location>
</feature>
<protein>
    <submittedName>
        <fullName evidence="3">SLAP domain-containing protein</fullName>
    </submittedName>
</protein>
<reference evidence="3" key="1">
    <citation type="journal article" date="2021" name="PeerJ">
        <title>Extensive microbial diversity within the chicken gut microbiome revealed by metagenomics and culture.</title>
        <authorList>
            <person name="Gilroy R."/>
            <person name="Ravi A."/>
            <person name="Getino M."/>
            <person name="Pursley I."/>
            <person name="Horton D.L."/>
            <person name="Alikhan N.F."/>
            <person name="Baker D."/>
            <person name="Gharbi K."/>
            <person name="Hall N."/>
            <person name="Watson M."/>
            <person name="Adriaenssens E.M."/>
            <person name="Foster-Nyarko E."/>
            <person name="Jarju S."/>
            <person name="Secka A."/>
            <person name="Antonio M."/>
            <person name="Oren A."/>
            <person name="Chaudhuri R.R."/>
            <person name="La Ragione R."/>
            <person name="Hildebrand F."/>
            <person name="Pallen M.J."/>
        </authorList>
    </citation>
    <scope>NUCLEOTIDE SEQUENCE</scope>
    <source>
        <strain evidence="3">3204</strain>
    </source>
</reference>
<gene>
    <name evidence="3" type="ORF">H9820_13850</name>
</gene>
<evidence type="ECO:0000313" key="3">
    <source>
        <dbReference type="EMBL" id="HIY94013.1"/>
    </source>
</evidence>
<feature type="domain" description="S-layer protein C-terminal" evidence="2">
    <location>
        <begin position="135"/>
        <end position="172"/>
    </location>
</feature>
<evidence type="ECO:0000256" key="1">
    <source>
        <dbReference type="SAM" id="SignalP"/>
    </source>
</evidence>
<reference evidence="3" key="2">
    <citation type="submission" date="2021-04" db="EMBL/GenBank/DDBJ databases">
        <authorList>
            <person name="Gilroy R."/>
        </authorList>
    </citation>
    <scope>NUCLEOTIDE SEQUENCE</scope>
    <source>
        <strain evidence="3">3204</strain>
    </source>
</reference>
<dbReference type="InterPro" id="IPR024968">
    <property type="entry name" value="SlpA_C_lactobacillus"/>
</dbReference>